<dbReference type="Gramene" id="BGIOSGA032656-TA">
    <property type="protein sequence ID" value="BGIOSGA032656-PA"/>
    <property type="gene ID" value="BGIOSGA032656"/>
</dbReference>
<protein>
    <submittedName>
        <fullName evidence="2">Uncharacterized protein</fullName>
    </submittedName>
</protein>
<keyword evidence="3" id="KW-1185">Reference proteome</keyword>
<proteinExistence type="predicted"/>
<evidence type="ECO:0000313" key="3">
    <source>
        <dbReference type="Proteomes" id="UP000007015"/>
    </source>
</evidence>
<organism evidence="2 3">
    <name type="scientific">Oryza sativa subsp. indica</name>
    <name type="common">Rice</name>
    <dbReference type="NCBI Taxonomy" id="39946"/>
    <lineage>
        <taxon>Eukaryota</taxon>
        <taxon>Viridiplantae</taxon>
        <taxon>Streptophyta</taxon>
        <taxon>Embryophyta</taxon>
        <taxon>Tracheophyta</taxon>
        <taxon>Spermatophyta</taxon>
        <taxon>Magnoliopsida</taxon>
        <taxon>Liliopsida</taxon>
        <taxon>Poales</taxon>
        <taxon>Poaceae</taxon>
        <taxon>BOP clade</taxon>
        <taxon>Oryzoideae</taxon>
        <taxon>Oryzeae</taxon>
        <taxon>Oryzinae</taxon>
        <taxon>Oryza</taxon>
        <taxon>Oryza sativa</taxon>
    </lineage>
</organism>
<dbReference type="Proteomes" id="UP000007015">
    <property type="component" value="Chromosome 10"/>
</dbReference>
<dbReference type="AlphaFoldDB" id="A2Z5Q8"/>
<accession>A2Z5Q8</accession>
<feature type="compositionally biased region" description="Gly residues" evidence="1">
    <location>
        <begin position="1"/>
        <end position="15"/>
    </location>
</feature>
<sequence>MALASRGGGRLGAGSAGEETGVTGSGGPGLLTGRSSGSLGGSGGGSTVEERELQRQRRTRGEEAATAHASGEATNRRAWGEERTGG</sequence>
<dbReference type="EMBL" id="CM000135">
    <property type="protein sequence ID" value="EAY77942.1"/>
    <property type="molecule type" value="Genomic_DNA"/>
</dbReference>
<gene>
    <name evidence="2" type="ORF">OsI_32984</name>
</gene>
<evidence type="ECO:0000256" key="1">
    <source>
        <dbReference type="SAM" id="MobiDB-lite"/>
    </source>
</evidence>
<feature type="region of interest" description="Disordered" evidence="1">
    <location>
        <begin position="1"/>
        <end position="86"/>
    </location>
</feature>
<evidence type="ECO:0000313" key="2">
    <source>
        <dbReference type="EMBL" id="EAY77942.1"/>
    </source>
</evidence>
<dbReference type="HOGENOM" id="CLU_197062_0_0_1"/>
<feature type="compositionally biased region" description="Basic and acidic residues" evidence="1">
    <location>
        <begin position="48"/>
        <end position="65"/>
    </location>
</feature>
<reference evidence="2 3" key="1">
    <citation type="journal article" date="2005" name="PLoS Biol.">
        <title>The genomes of Oryza sativa: a history of duplications.</title>
        <authorList>
            <person name="Yu J."/>
            <person name="Wang J."/>
            <person name="Lin W."/>
            <person name="Li S."/>
            <person name="Li H."/>
            <person name="Zhou J."/>
            <person name="Ni P."/>
            <person name="Dong W."/>
            <person name="Hu S."/>
            <person name="Zeng C."/>
            <person name="Zhang J."/>
            <person name="Zhang Y."/>
            <person name="Li R."/>
            <person name="Xu Z."/>
            <person name="Li S."/>
            <person name="Li X."/>
            <person name="Zheng H."/>
            <person name="Cong L."/>
            <person name="Lin L."/>
            <person name="Yin J."/>
            <person name="Geng J."/>
            <person name="Li G."/>
            <person name="Shi J."/>
            <person name="Liu J."/>
            <person name="Lv H."/>
            <person name="Li J."/>
            <person name="Wang J."/>
            <person name="Deng Y."/>
            <person name="Ran L."/>
            <person name="Shi X."/>
            <person name="Wang X."/>
            <person name="Wu Q."/>
            <person name="Li C."/>
            <person name="Ren X."/>
            <person name="Wang J."/>
            <person name="Wang X."/>
            <person name="Li D."/>
            <person name="Liu D."/>
            <person name="Zhang X."/>
            <person name="Ji Z."/>
            <person name="Zhao W."/>
            <person name="Sun Y."/>
            <person name="Zhang Z."/>
            <person name="Bao J."/>
            <person name="Han Y."/>
            <person name="Dong L."/>
            <person name="Ji J."/>
            <person name="Chen P."/>
            <person name="Wu S."/>
            <person name="Liu J."/>
            <person name="Xiao Y."/>
            <person name="Bu D."/>
            <person name="Tan J."/>
            <person name="Yang L."/>
            <person name="Ye C."/>
            <person name="Zhang J."/>
            <person name="Xu J."/>
            <person name="Zhou Y."/>
            <person name="Yu Y."/>
            <person name="Zhang B."/>
            <person name="Zhuang S."/>
            <person name="Wei H."/>
            <person name="Liu B."/>
            <person name="Lei M."/>
            <person name="Yu H."/>
            <person name="Li Y."/>
            <person name="Xu H."/>
            <person name="Wei S."/>
            <person name="He X."/>
            <person name="Fang L."/>
            <person name="Zhang Z."/>
            <person name="Zhang Y."/>
            <person name="Huang X."/>
            <person name="Su Z."/>
            <person name="Tong W."/>
            <person name="Li J."/>
            <person name="Tong Z."/>
            <person name="Li S."/>
            <person name="Ye J."/>
            <person name="Wang L."/>
            <person name="Fang L."/>
            <person name="Lei T."/>
            <person name="Chen C."/>
            <person name="Chen H."/>
            <person name="Xu Z."/>
            <person name="Li H."/>
            <person name="Huang H."/>
            <person name="Zhang F."/>
            <person name="Xu H."/>
            <person name="Li N."/>
            <person name="Zhao C."/>
            <person name="Li S."/>
            <person name="Dong L."/>
            <person name="Huang Y."/>
            <person name="Li L."/>
            <person name="Xi Y."/>
            <person name="Qi Q."/>
            <person name="Li W."/>
            <person name="Zhang B."/>
            <person name="Hu W."/>
            <person name="Zhang Y."/>
            <person name="Tian X."/>
            <person name="Jiao Y."/>
            <person name="Liang X."/>
            <person name="Jin J."/>
            <person name="Gao L."/>
            <person name="Zheng W."/>
            <person name="Hao B."/>
            <person name="Liu S."/>
            <person name="Wang W."/>
            <person name="Yuan L."/>
            <person name="Cao M."/>
            <person name="McDermott J."/>
            <person name="Samudrala R."/>
            <person name="Wang J."/>
            <person name="Wong G.K."/>
            <person name="Yang H."/>
        </authorList>
    </citation>
    <scope>NUCLEOTIDE SEQUENCE [LARGE SCALE GENOMIC DNA]</scope>
    <source>
        <strain evidence="3">cv. 93-11</strain>
    </source>
</reference>
<name>A2Z5Q8_ORYSI</name>
<feature type="compositionally biased region" description="Basic and acidic residues" evidence="1">
    <location>
        <begin position="74"/>
        <end position="86"/>
    </location>
</feature>